<dbReference type="CDD" id="cd00082">
    <property type="entry name" value="HisKA"/>
    <property type="match status" value="1"/>
</dbReference>
<evidence type="ECO:0000259" key="12">
    <source>
        <dbReference type="PROSITE" id="PS50885"/>
    </source>
</evidence>
<comment type="catalytic activity">
    <reaction evidence="1">
        <text>ATP + protein L-histidine = ADP + protein N-phospho-L-histidine.</text>
        <dbReference type="EC" id="2.7.13.3"/>
    </reaction>
</comment>
<dbReference type="InterPro" id="IPR005467">
    <property type="entry name" value="His_kinase_dom"/>
</dbReference>
<evidence type="ECO:0000256" key="4">
    <source>
        <dbReference type="ARBA" id="ARBA00022553"/>
    </source>
</evidence>
<keyword evidence="8" id="KW-0067">ATP-binding</keyword>
<dbReference type="CDD" id="cd06225">
    <property type="entry name" value="HAMP"/>
    <property type="match status" value="1"/>
</dbReference>
<evidence type="ECO:0000259" key="11">
    <source>
        <dbReference type="PROSITE" id="PS50109"/>
    </source>
</evidence>
<dbReference type="Pfam" id="PF00512">
    <property type="entry name" value="HisKA"/>
    <property type="match status" value="1"/>
</dbReference>
<dbReference type="PROSITE" id="PS50109">
    <property type="entry name" value="HIS_KIN"/>
    <property type="match status" value="1"/>
</dbReference>
<dbReference type="SMART" id="SM00304">
    <property type="entry name" value="HAMP"/>
    <property type="match status" value="1"/>
</dbReference>
<dbReference type="InterPro" id="IPR036097">
    <property type="entry name" value="HisK_dim/P_sf"/>
</dbReference>
<dbReference type="EC" id="2.7.13.3" evidence="3"/>
<dbReference type="SUPFAM" id="SSF158472">
    <property type="entry name" value="HAMP domain-like"/>
    <property type="match status" value="1"/>
</dbReference>
<dbReference type="PROSITE" id="PS50885">
    <property type="entry name" value="HAMP"/>
    <property type="match status" value="1"/>
</dbReference>
<dbReference type="InterPro" id="IPR036890">
    <property type="entry name" value="HATPase_C_sf"/>
</dbReference>
<dbReference type="KEGG" id="ruv:EC9_21370"/>
<dbReference type="InterPro" id="IPR003594">
    <property type="entry name" value="HATPase_dom"/>
</dbReference>
<protein>
    <recommendedName>
        <fullName evidence="3">histidine kinase</fullName>
        <ecNumber evidence="3">2.7.13.3</ecNumber>
    </recommendedName>
</protein>
<name>A0A517LZA3_9BACT</name>
<dbReference type="RefSeq" id="WP_145344724.1">
    <property type="nucleotide sequence ID" value="NZ_CP036261.1"/>
</dbReference>
<dbReference type="Pfam" id="PF02518">
    <property type="entry name" value="HATPase_c"/>
    <property type="match status" value="1"/>
</dbReference>
<evidence type="ECO:0000256" key="6">
    <source>
        <dbReference type="ARBA" id="ARBA00022741"/>
    </source>
</evidence>
<dbReference type="Pfam" id="PF00672">
    <property type="entry name" value="HAMP"/>
    <property type="match status" value="1"/>
</dbReference>
<keyword evidence="6" id="KW-0547">Nucleotide-binding</keyword>
<evidence type="ECO:0000256" key="7">
    <source>
        <dbReference type="ARBA" id="ARBA00022777"/>
    </source>
</evidence>
<evidence type="ECO:0000256" key="10">
    <source>
        <dbReference type="SAM" id="Phobius"/>
    </source>
</evidence>
<feature type="domain" description="HAMP" evidence="12">
    <location>
        <begin position="179"/>
        <end position="231"/>
    </location>
</feature>
<accession>A0A517LZA3</accession>
<dbReference type="AlphaFoldDB" id="A0A517LZA3"/>
<evidence type="ECO:0000256" key="8">
    <source>
        <dbReference type="ARBA" id="ARBA00022840"/>
    </source>
</evidence>
<dbReference type="FunFam" id="3.30.565.10:FF:000006">
    <property type="entry name" value="Sensor histidine kinase WalK"/>
    <property type="match status" value="1"/>
</dbReference>
<evidence type="ECO:0000256" key="3">
    <source>
        <dbReference type="ARBA" id="ARBA00012438"/>
    </source>
</evidence>
<dbReference type="OrthoDB" id="226486at2"/>
<dbReference type="SMART" id="SM00387">
    <property type="entry name" value="HATPase_c"/>
    <property type="match status" value="1"/>
</dbReference>
<dbReference type="Proteomes" id="UP000319557">
    <property type="component" value="Chromosome"/>
</dbReference>
<dbReference type="InterPro" id="IPR004358">
    <property type="entry name" value="Sig_transdc_His_kin-like_C"/>
</dbReference>
<keyword evidence="5 13" id="KW-0808">Transferase</keyword>
<feature type="transmembrane region" description="Helical" evidence="10">
    <location>
        <begin position="157"/>
        <end position="181"/>
    </location>
</feature>
<reference evidence="13 14" key="1">
    <citation type="submission" date="2019-02" db="EMBL/GenBank/DDBJ databases">
        <title>Deep-cultivation of Planctomycetes and their phenomic and genomic characterization uncovers novel biology.</title>
        <authorList>
            <person name="Wiegand S."/>
            <person name="Jogler M."/>
            <person name="Boedeker C."/>
            <person name="Pinto D."/>
            <person name="Vollmers J."/>
            <person name="Rivas-Marin E."/>
            <person name="Kohn T."/>
            <person name="Peeters S.H."/>
            <person name="Heuer A."/>
            <person name="Rast P."/>
            <person name="Oberbeckmann S."/>
            <person name="Bunk B."/>
            <person name="Jeske O."/>
            <person name="Meyerdierks A."/>
            <person name="Storesund J.E."/>
            <person name="Kallscheuer N."/>
            <person name="Luecker S."/>
            <person name="Lage O.M."/>
            <person name="Pohl T."/>
            <person name="Merkel B.J."/>
            <person name="Hornburger P."/>
            <person name="Mueller R.-W."/>
            <person name="Bruemmer F."/>
            <person name="Labrenz M."/>
            <person name="Spormann A.M."/>
            <person name="Op den Camp H."/>
            <person name="Overmann J."/>
            <person name="Amann R."/>
            <person name="Jetten M.S.M."/>
            <person name="Mascher T."/>
            <person name="Medema M.H."/>
            <person name="Devos D.P."/>
            <person name="Kaster A.-K."/>
            <person name="Ovreas L."/>
            <person name="Rohde M."/>
            <person name="Galperin M.Y."/>
            <person name="Jogler C."/>
        </authorList>
    </citation>
    <scope>NUCLEOTIDE SEQUENCE [LARGE SCALE GENOMIC DNA]</scope>
    <source>
        <strain evidence="13 14">EC9</strain>
    </source>
</reference>
<evidence type="ECO:0000256" key="9">
    <source>
        <dbReference type="ARBA" id="ARBA00023012"/>
    </source>
</evidence>
<evidence type="ECO:0000313" key="13">
    <source>
        <dbReference type="EMBL" id="QDS87954.1"/>
    </source>
</evidence>
<keyword evidence="10" id="KW-1133">Transmembrane helix</keyword>
<dbReference type="PRINTS" id="PR00344">
    <property type="entry name" value="BCTRLSENSOR"/>
</dbReference>
<keyword evidence="4" id="KW-0597">Phosphoprotein</keyword>
<keyword evidence="14" id="KW-1185">Reference proteome</keyword>
<dbReference type="EMBL" id="CP036261">
    <property type="protein sequence ID" value="QDS87954.1"/>
    <property type="molecule type" value="Genomic_DNA"/>
</dbReference>
<sequence length="484" mass="53128">MKIAFKMMLVSLSVIAAVTWILSWFLLQQQEDVFLARAEEVAGRFAAETTGTLAGSPASERRKICSEMSRPPSIEWQYHSRWVWFDAQSPQEGPRVAVEIQSLRRQQLQSVPVRDAEGQLHLFSYIPIETDQARPGGLEFVQSMDQLQQARQESMRAIWILAAAVMVSSTLAVGVASLYFLAHPLQRLTHKVARIADGDLSSPLQGHARDELGELADGINAMCERLTETQSAVDAESAAKVAAIEQLRHEDRLRTVGRLASGIAHELGTPLNVIQGRAQLIKGATNDPQRIDTSAGEIIKESQRMTSIIRQLLDFARRDTPRRIVCSLNQIAEQTISLLQSMSQRRDVTLELIASDDVSGEVDANQIQQVLTNLIVNAIDACDAGGRVSVQVARHADSARIDVVDNGHGVDNEDIQQVFEPFYTTKPVGEGTGLGLSIVNRIVQEHGGQIDIHSEPGVQTTFQITLPIASRDPIPADPTTHVPS</sequence>
<organism evidence="13 14">
    <name type="scientific">Rosistilla ulvae</name>
    <dbReference type="NCBI Taxonomy" id="1930277"/>
    <lineage>
        <taxon>Bacteria</taxon>
        <taxon>Pseudomonadati</taxon>
        <taxon>Planctomycetota</taxon>
        <taxon>Planctomycetia</taxon>
        <taxon>Pirellulales</taxon>
        <taxon>Pirellulaceae</taxon>
        <taxon>Rosistilla</taxon>
    </lineage>
</organism>
<dbReference type="GO" id="GO:0016020">
    <property type="term" value="C:membrane"/>
    <property type="evidence" value="ECO:0007669"/>
    <property type="project" value="UniProtKB-SubCell"/>
</dbReference>
<keyword evidence="7 13" id="KW-0418">Kinase</keyword>
<dbReference type="PANTHER" id="PTHR43065">
    <property type="entry name" value="SENSOR HISTIDINE KINASE"/>
    <property type="match status" value="1"/>
</dbReference>
<proteinExistence type="predicted"/>
<dbReference type="Gene3D" id="1.10.287.130">
    <property type="match status" value="1"/>
</dbReference>
<dbReference type="SUPFAM" id="SSF47384">
    <property type="entry name" value="Homodimeric domain of signal transducing histidine kinase"/>
    <property type="match status" value="1"/>
</dbReference>
<dbReference type="SUPFAM" id="SSF55874">
    <property type="entry name" value="ATPase domain of HSP90 chaperone/DNA topoisomerase II/histidine kinase"/>
    <property type="match status" value="1"/>
</dbReference>
<dbReference type="InterPro" id="IPR003660">
    <property type="entry name" value="HAMP_dom"/>
</dbReference>
<gene>
    <name evidence="13" type="primary">kinE_2</name>
    <name evidence="13" type="ORF">EC9_21370</name>
</gene>
<dbReference type="Gene3D" id="6.10.340.10">
    <property type="match status" value="1"/>
</dbReference>
<dbReference type="InterPro" id="IPR003661">
    <property type="entry name" value="HisK_dim/P_dom"/>
</dbReference>
<evidence type="ECO:0000256" key="2">
    <source>
        <dbReference type="ARBA" id="ARBA00004370"/>
    </source>
</evidence>
<feature type="domain" description="Histidine kinase" evidence="11">
    <location>
        <begin position="262"/>
        <end position="470"/>
    </location>
</feature>
<keyword evidence="9" id="KW-0902">Two-component regulatory system</keyword>
<dbReference type="PANTHER" id="PTHR43065:SF10">
    <property type="entry name" value="PEROXIDE STRESS-ACTIVATED HISTIDINE KINASE MAK3"/>
    <property type="match status" value="1"/>
</dbReference>
<evidence type="ECO:0000313" key="14">
    <source>
        <dbReference type="Proteomes" id="UP000319557"/>
    </source>
</evidence>
<dbReference type="GO" id="GO:0000155">
    <property type="term" value="F:phosphorelay sensor kinase activity"/>
    <property type="evidence" value="ECO:0007669"/>
    <property type="project" value="InterPro"/>
</dbReference>
<evidence type="ECO:0000256" key="1">
    <source>
        <dbReference type="ARBA" id="ARBA00000085"/>
    </source>
</evidence>
<dbReference type="Gene3D" id="3.30.565.10">
    <property type="entry name" value="Histidine kinase-like ATPase, C-terminal domain"/>
    <property type="match status" value="1"/>
</dbReference>
<comment type="subcellular location">
    <subcellularLocation>
        <location evidence="2">Membrane</location>
    </subcellularLocation>
</comment>
<dbReference type="GO" id="GO:0005524">
    <property type="term" value="F:ATP binding"/>
    <property type="evidence" value="ECO:0007669"/>
    <property type="project" value="UniProtKB-KW"/>
</dbReference>
<evidence type="ECO:0000256" key="5">
    <source>
        <dbReference type="ARBA" id="ARBA00022679"/>
    </source>
</evidence>
<keyword evidence="10" id="KW-0472">Membrane</keyword>
<dbReference type="SMART" id="SM00388">
    <property type="entry name" value="HisKA"/>
    <property type="match status" value="1"/>
</dbReference>
<keyword evidence="10" id="KW-0812">Transmembrane</keyword>